<evidence type="ECO:0000313" key="1">
    <source>
        <dbReference type="EMBL" id="KAK8744735.1"/>
    </source>
</evidence>
<sequence length="111" mass="12425">MTGAASRALPRLLSLFRDSDALRPSPTPRTITSFQGLQGLALQPRKKPSWESQMTEAKNMHLEAVSYWHDLAEDLRQARVLPPEADDTNMGRLVLEQVVGMLDLLKNDLTV</sequence>
<organism evidence="1 2">
    <name type="scientific">Cherax quadricarinatus</name>
    <name type="common">Australian red claw crayfish</name>
    <dbReference type="NCBI Taxonomy" id="27406"/>
    <lineage>
        <taxon>Eukaryota</taxon>
        <taxon>Metazoa</taxon>
        <taxon>Ecdysozoa</taxon>
        <taxon>Arthropoda</taxon>
        <taxon>Crustacea</taxon>
        <taxon>Multicrustacea</taxon>
        <taxon>Malacostraca</taxon>
        <taxon>Eumalacostraca</taxon>
        <taxon>Eucarida</taxon>
        <taxon>Decapoda</taxon>
        <taxon>Pleocyemata</taxon>
        <taxon>Astacidea</taxon>
        <taxon>Parastacoidea</taxon>
        <taxon>Parastacidae</taxon>
        <taxon>Cherax</taxon>
    </lineage>
</organism>
<dbReference type="AlphaFoldDB" id="A0AAW0XJK6"/>
<keyword evidence="2" id="KW-1185">Reference proteome</keyword>
<protein>
    <submittedName>
        <fullName evidence="1">Uncharacterized protein</fullName>
    </submittedName>
</protein>
<gene>
    <name evidence="1" type="ORF">OTU49_000591</name>
</gene>
<proteinExistence type="predicted"/>
<evidence type="ECO:0000313" key="2">
    <source>
        <dbReference type="Proteomes" id="UP001445076"/>
    </source>
</evidence>
<accession>A0AAW0XJK6</accession>
<reference evidence="1 2" key="1">
    <citation type="journal article" date="2024" name="BMC Genomics">
        <title>Genome assembly of redclaw crayfish (Cherax quadricarinatus) provides insights into its immune adaptation and hypoxia tolerance.</title>
        <authorList>
            <person name="Liu Z."/>
            <person name="Zheng J."/>
            <person name="Li H."/>
            <person name="Fang K."/>
            <person name="Wang S."/>
            <person name="He J."/>
            <person name="Zhou D."/>
            <person name="Weng S."/>
            <person name="Chi M."/>
            <person name="Gu Z."/>
            <person name="He J."/>
            <person name="Li F."/>
            <person name="Wang M."/>
        </authorList>
    </citation>
    <scope>NUCLEOTIDE SEQUENCE [LARGE SCALE GENOMIC DNA]</scope>
    <source>
        <strain evidence="1">ZL_2023a</strain>
    </source>
</reference>
<comment type="caution">
    <text evidence="1">The sequence shown here is derived from an EMBL/GenBank/DDBJ whole genome shotgun (WGS) entry which is preliminary data.</text>
</comment>
<dbReference type="EMBL" id="JARKIK010000021">
    <property type="protein sequence ID" value="KAK8744735.1"/>
    <property type="molecule type" value="Genomic_DNA"/>
</dbReference>
<dbReference type="Proteomes" id="UP001445076">
    <property type="component" value="Unassembled WGS sequence"/>
</dbReference>
<name>A0AAW0XJK6_CHEQU</name>